<dbReference type="AlphaFoldDB" id="A0A0P7AT34"/>
<protein>
    <submittedName>
        <fullName evidence="2">Uncharacterized protein</fullName>
    </submittedName>
</protein>
<comment type="caution">
    <text evidence="2">The sequence shown here is derived from an EMBL/GenBank/DDBJ whole genome shotgun (WGS) entry which is preliminary data.</text>
</comment>
<dbReference type="EMBL" id="LKCW01000225">
    <property type="protein sequence ID" value="KPM35946.1"/>
    <property type="molecule type" value="Genomic_DNA"/>
</dbReference>
<keyword evidence="3" id="KW-1185">Reference proteome</keyword>
<dbReference type="Gene3D" id="1.20.1050.40">
    <property type="entry name" value="Endopeptidase. Chain P, domain 1"/>
    <property type="match status" value="1"/>
</dbReference>
<feature type="non-terminal residue" evidence="2">
    <location>
        <position position="205"/>
    </location>
</feature>
<name>A0A0P7AT34_9HYPO</name>
<evidence type="ECO:0000256" key="1">
    <source>
        <dbReference type="SAM" id="MobiDB-lite"/>
    </source>
</evidence>
<accession>A0A0P7AT34</accession>
<evidence type="ECO:0000313" key="3">
    <source>
        <dbReference type="Proteomes" id="UP000050424"/>
    </source>
</evidence>
<feature type="compositionally biased region" description="Basic residues" evidence="1">
    <location>
        <begin position="18"/>
        <end position="28"/>
    </location>
</feature>
<feature type="region of interest" description="Disordered" evidence="1">
    <location>
        <begin position="9"/>
        <end position="37"/>
    </location>
</feature>
<dbReference type="Proteomes" id="UP000050424">
    <property type="component" value="Unassembled WGS sequence"/>
</dbReference>
<proteinExistence type="predicted"/>
<reference evidence="2 3" key="1">
    <citation type="submission" date="2015-09" db="EMBL/GenBank/DDBJ databases">
        <title>Draft genome of a European isolate of the apple canker pathogen Neonectria ditissima.</title>
        <authorList>
            <person name="Gomez-Cortecero A."/>
            <person name="Harrison R.J."/>
            <person name="Armitage A.D."/>
        </authorList>
    </citation>
    <scope>NUCLEOTIDE SEQUENCE [LARGE SCALE GENOMIC DNA]</scope>
    <source>
        <strain evidence="2 3">R09/05</strain>
    </source>
</reference>
<gene>
    <name evidence="2" type="ORF">AK830_g10632</name>
</gene>
<sequence length="205" mass="22018">MLRVKLHRVTHPTCPLRSSHRQKPKTLHKPGAQSRAAIGQVSSRFPSSTTKTQEINIGKTRHAPYFRDSALDLGARTPALESSGSCVSHIPATQKHIIATFTFPPASFTHTATMARTPPQPPPSFAISPAQLLSETEALIAASQALHDRLARDLTPATASFATVLAPLLRDDDAAARRQCILRIFGSVAPAPALRDAARAAEQLT</sequence>
<evidence type="ECO:0000313" key="2">
    <source>
        <dbReference type="EMBL" id="KPM35946.1"/>
    </source>
</evidence>
<organism evidence="2 3">
    <name type="scientific">Neonectria ditissima</name>
    <dbReference type="NCBI Taxonomy" id="78410"/>
    <lineage>
        <taxon>Eukaryota</taxon>
        <taxon>Fungi</taxon>
        <taxon>Dikarya</taxon>
        <taxon>Ascomycota</taxon>
        <taxon>Pezizomycotina</taxon>
        <taxon>Sordariomycetes</taxon>
        <taxon>Hypocreomycetidae</taxon>
        <taxon>Hypocreales</taxon>
        <taxon>Nectriaceae</taxon>
        <taxon>Neonectria</taxon>
    </lineage>
</organism>
<dbReference type="InterPro" id="IPR024080">
    <property type="entry name" value="Neurolysin/TOP_N"/>
</dbReference>